<sequence>MKGIFFLNQEHENGGSNFVRKPKKMVFGGFFENGWSDFKNLSPSRSNSSIRFFLTIMKIWPKKPVFEFFQKEKSKNRFFEDFSRAVGQISKIFSSAEPDYHYAFFCSRV</sequence>
<organism evidence="1">
    <name type="scientific">Cacopsylla melanoneura</name>
    <dbReference type="NCBI Taxonomy" id="428564"/>
    <lineage>
        <taxon>Eukaryota</taxon>
        <taxon>Metazoa</taxon>
        <taxon>Ecdysozoa</taxon>
        <taxon>Arthropoda</taxon>
        <taxon>Hexapoda</taxon>
        <taxon>Insecta</taxon>
        <taxon>Pterygota</taxon>
        <taxon>Neoptera</taxon>
        <taxon>Paraneoptera</taxon>
        <taxon>Hemiptera</taxon>
        <taxon>Sternorrhyncha</taxon>
        <taxon>Psylloidea</taxon>
        <taxon>Psyllidae</taxon>
        <taxon>Psyllinae</taxon>
        <taxon>Cacopsylla</taxon>
    </lineage>
</organism>
<dbReference type="AlphaFoldDB" id="A0A8D9F497"/>
<name>A0A8D9F497_9HEMI</name>
<dbReference type="EMBL" id="HBUF01603088">
    <property type="protein sequence ID" value="CAG6776726.1"/>
    <property type="molecule type" value="Transcribed_RNA"/>
</dbReference>
<accession>A0A8D9F497</accession>
<protein>
    <submittedName>
        <fullName evidence="1">Uncharacterized protein</fullName>
    </submittedName>
</protein>
<proteinExistence type="predicted"/>
<evidence type="ECO:0000313" key="1">
    <source>
        <dbReference type="EMBL" id="CAG6776726.1"/>
    </source>
</evidence>
<reference evidence="1" key="1">
    <citation type="submission" date="2021-05" db="EMBL/GenBank/DDBJ databases">
        <authorList>
            <person name="Alioto T."/>
            <person name="Alioto T."/>
            <person name="Gomez Garrido J."/>
        </authorList>
    </citation>
    <scope>NUCLEOTIDE SEQUENCE</scope>
</reference>